<dbReference type="SUPFAM" id="SSF52833">
    <property type="entry name" value="Thioredoxin-like"/>
    <property type="match status" value="1"/>
</dbReference>
<dbReference type="PROSITE" id="PS50404">
    <property type="entry name" value="GST_NTER"/>
    <property type="match status" value="1"/>
</dbReference>
<feature type="domain" description="GST N-terminal" evidence="1">
    <location>
        <begin position="4"/>
        <end position="85"/>
    </location>
</feature>
<dbReference type="AlphaFoldDB" id="A0A1B1UTA8"/>
<dbReference type="Pfam" id="PF13410">
    <property type="entry name" value="GST_C_2"/>
    <property type="match status" value="1"/>
</dbReference>
<dbReference type="InterPro" id="IPR036282">
    <property type="entry name" value="Glutathione-S-Trfase_C_sf"/>
</dbReference>
<dbReference type="GO" id="GO:0016740">
    <property type="term" value="F:transferase activity"/>
    <property type="evidence" value="ECO:0007669"/>
    <property type="project" value="UniProtKB-KW"/>
</dbReference>
<evidence type="ECO:0000259" key="1">
    <source>
        <dbReference type="PROSITE" id="PS50404"/>
    </source>
</evidence>
<dbReference type="OrthoDB" id="9810080at2"/>
<dbReference type="CDD" id="cd03046">
    <property type="entry name" value="GST_N_GTT1_like"/>
    <property type="match status" value="1"/>
</dbReference>
<evidence type="ECO:0000313" key="4">
    <source>
        <dbReference type="Proteomes" id="UP000092839"/>
    </source>
</evidence>
<feature type="domain" description="GST C-terminal" evidence="2">
    <location>
        <begin position="92"/>
        <end position="221"/>
    </location>
</feature>
<dbReference type="PANTHER" id="PTHR44051:SF8">
    <property type="entry name" value="GLUTATHIONE S-TRANSFERASE GSTA"/>
    <property type="match status" value="1"/>
</dbReference>
<dbReference type="InterPro" id="IPR010987">
    <property type="entry name" value="Glutathione-S-Trfase_C-like"/>
</dbReference>
<dbReference type="SFLD" id="SFLDG00358">
    <property type="entry name" value="Main_(cytGST)"/>
    <property type="match status" value="1"/>
</dbReference>
<keyword evidence="3" id="KW-0808">Transferase</keyword>
<dbReference type="PANTHER" id="PTHR44051">
    <property type="entry name" value="GLUTATHIONE S-TRANSFERASE-RELATED"/>
    <property type="match status" value="1"/>
</dbReference>
<name>A0A1B1UTA8_9BRAD</name>
<protein>
    <submittedName>
        <fullName evidence="3">Glutathione S-transferase</fullName>
    </submittedName>
</protein>
<dbReference type="Gene3D" id="3.40.30.10">
    <property type="entry name" value="Glutaredoxin"/>
    <property type="match status" value="1"/>
</dbReference>
<proteinExistence type="predicted"/>
<dbReference type="SFLD" id="SFLDS00019">
    <property type="entry name" value="Glutathione_Transferase_(cytos"/>
    <property type="match status" value="1"/>
</dbReference>
<evidence type="ECO:0000259" key="2">
    <source>
        <dbReference type="PROSITE" id="PS50405"/>
    </source>
</evidence>
<dbReference type="InterPro" id="IPR036249">
    <property type="entry name" value="Thioredoxin-like_sf"/>
</dbReference>
<dbReference type="InterPro" id="IPR040079">
    <property type="entry name" value="Glutathione_S-Trfase"/>
</dbReference>
<reference evidence="3 4" key="1">
    <citation type="submission" date="2016-07" db="EMBL/GenBank/DDBJ databases">
        <title>Complete genome sequence of Bradyrhizobium icense LMTR 13T, a potential inoculant strain isolated from lima bean (Phaseolus lunatus) in Peru.</title>
        <authorList>
            <person name="Ormeno-Orrillo E."/>
            <person name="Duran D."/>
            <person name="Rogel M.A."/>
            <person name="Rey L."/>
            <person name="Imperial J."/>
            <person name="Ruiz-Argueso T."/>
            <person name="Martinez-Romero E."/>
        </authorList>
    </citation>
    <scope>NUCLEOTIDE SEQUENCE [LARGE SCALE GENOMIC DNA]</scope>
    <source>
        <strain evidence="3 4">LMTR 13</strain>
    </source>
</reference>
<dbReference type="RefSeq" id="WP_065733093.1">
    <property type="nucleotide sequence ID" value="NZ_CP016428.1"/>
</dbReference>
<organism evidence="3 4">
    <name type="scientific">Bradyrhizobium icense</name>
    <dbReference type="NCBI Taxonomy" id="1274631"/>
    <lineage>
        <taxon>Bacteria</taxon>
        <taxon>Pseudomonadati</taxon>
        <taxon>Pseudomonadota</taxon>
        <taxon>Alphaproteobacteria</taxon>
        <taxon>Hyphomicrobiales</taxon>
        <taxon>Nitrobacteraceae</taxon>
        <taxon>Bradyrhizobium</taxon>
    </lineage>
</organism>
<dbReference type="STRING" id="1274631.LMTR13_30220"/>
<dbReference type="EMBL" id="CP016428">
    <property type="protein sequence ID" value="ANW05981.1"/>
    <property type="molecule type" value="Genomic_DNA"/>
</dbReference>
<accession>A0A1B1UTA8</accession>
<keyword evidence="4" id="KW-1185">Reference proteome</keyword>
<dbReference type="PROSITE" id="PS50405">
    <property type="entry name" value="GST_CTER"/>
    <property type="match status" value="1"/>
</dbReference>
<sequence>MNAAPDLTLWGVGTSRTIRPHWAMHELGLSYKVRPIGPRTGETKTAEYTKLNPRQKIPLLQDGDFCIGESAAIVAYLSRTYSTPERSLIPETQREFAAWLEWCFFIVAELDSTSLYVMRRHRADALGHIYGVAPEVVAQAGEYFRQQLRHVEVALADGRTFLMGDQFTSADILLTTCLDWAVAYGVGICDNAHPYLERIQKRQAYQRAVAANVPVAPITPVTTKV</sequence>
<dbReference type="Gene3D" id="1.20.1050.10">
    <property type="match status" value="1"/>
</dbReference>
<gene>
    <name evidence="3" type="ORF">LMTR13_30220</name>
</gene>
<dbReference type="Pfam" id="PF02798">
    <property type="entry name" value="GST_N"/>
    <property type="match status" value="1"/>
</dbReference>
<dbReference type="SFLD" id="SFLDG01150">
    <property type="entry name" value="Main.1:_Beta-like"/>
    <property type="match status" value="1"/>
</dbReference>
<evidence type="ECO:0000313" key="3">
    <source>
        <dbReference type="EMBL" id="ANW05981.1"/>
    </source>
</evidence>
<dbReference type="InterPro" id="IPR004045">
    <property type="entry name" value="Glutathione_S-Trfase_N"/>
</dbReference>
<dbReference type="SUPFAM" id="SSF47616">
    <property type="entry name" value="GST C-terminal domain-like"/>
    <property type="match status" value="1"/>
</dbReference>
<dbReference type="KEGG" id="bic:LMTR13_30220"/>
<dbReference type="Proteomes" id="UP000092839">
    <property type="component" value="Chromosome"/>
</dbReference>